<comment type="caution">
    <text evidence="1">The sequence shown here is derived from an EMBL/GenBank/DDBJ whole genome shotgun (WGS) entry which is preliminary data.</text>
</comment>
<keyword evidence="2" id="KW-1185">Reference proteome</keyword>
<dbReference type="EMBL" id="JAUHHV010000012">
    <property type="protein sequence ID" value="KAK1406158.1"/>
    <property type="molecule type" value="Genomic_DNA"/>
</dbReference>
<sequence length="87" mass="9929">MHTRWSKHVMLANAQFCFNPSPSPLPIGRRTPPSITLPRRVIPAKITTGHHEFHHHRSWLKTASTVFSNLKMIARKPTNLPPFNTSP</sequence>
<protein>
    <submittedName>
        <fullName evidence="1">Uncharacterized protein</fullName>
    </submittedName>
</protein>
<gene>
    <name evidence="1" type="ORF">QVD17_41445</name>
</gene>
<accession>A0AAD8NFM4</accession>
<evidence type="ECO:0000313" key="1">
    <source>
        <dbReference type="EMBL" id="KAK1406158.1"/>
    </source>
</evidence>
<reference evidence="1" key="1">
    <citation type="journal article" date="2023" name="bioRxiv">
        <title>Improved chromosome-level genome assembly for marigold (Tagetes erecta).</title>
        <authorList>
            <person name="Jiang F."/>
            <person name="Yuan L."/>
            <person name="Wang S."/>
            <person name="Wang H."/>
            <person name="Xu D."/>
            <person name="Wang A."/>
            <person name="Fan W."/>
        </authorList>
    </citation>
    <scope>NUCLEOTIDE SEQUENCE</scope>
    <source>
        <strain evidence="1">WSJ</strain>
        <tissue evidence="1">Leaf</tissue>
    </source>
</reference>
<dbReference type="AlphaFoldDB" id="A0AAD8NFM4"/>
<proteinExistence type="predicted"/>
<evidence type="ECO:0000313" key="2">
    <source>
        <dbReference type="Proteomes" id="UP001229421"/>
    </source>
</evidence>
<organism evidence="1 2">
    <name type="scientific">Tagetes erecta</name>
    <name type="common">African marigold</name>
    <dbReference type="NCBI Taxonomy" id="13708"/>
    <lineage>
        <taxon>Eukaryota</taxon>
        <taxon>Viridiplantae</taxon>
        <taxon>Streptophyta</taxon>
        <taxon>Embryophyta</taxon>
        <taxon>Tracheophyta</taxon>
        <taxon>Spermatophyta</taxon>
        <taxon>Magnoliopsida</taxon>
        <taxon>eudicotyledons</taxon>
        <taxon>Gunneridae</taxon>
        <taxon>Pentapetalae</taxon>
        <taxon>asterids</taxon>
        <taxon>campanulids</taxon>
        <taxon>Asterales</taxon>
        <taxon>Asteraceae</taxon>
        <taxon>Asteroideae</taxon>
        <taxon>Heliantheae alliance</taxon>
        <taxon>Tageteae</taxon>
        <taxon>Tagetes</taxon>
    </lineage>
</organism>
<dbReference type="Proteomes" id="UP001229421">
    <property type="component" value="Unassembled WGS sequence"/>
</dbReference>
<name>A0AAD8NFM4_TARER</name>